<protein>
    <submittedName>
        <fullName evidence="2">Uncharacterized protein</fullName>
    </submittedName>
</protein>
<dbReference type="RefSeq" id="WP_310918717.1">
    <property type="nucleotide sequence ID" value="NZ_JAMQON010000001.1"/>
</dbReference>
<feature type="compositionally biased region" description="Basic and acidic residues" evidence="1">
    <location>
        <begin position="39"/>
        <end position="60"/>
    </location>
</feature>
<dbReference type="EMBL" id="JAMQON010000001">
    <property type="protein sequence ID" value="MDS0259128.1"/>
    <property type="molecule type" value="Genomic_DNA"/>
</dbReference>
<accession>A0ABU2FB35</accession>
<reference evidence="2 3" key="1">
    <citation type="submission" date="2022-06" db="EMBL/GenBank/DDBJ databases">
        <title>Haloarcula sp. a new haloarchaeum isolate from saline soil.</title>
        <authorList>
            <person name="Strakova D."/>
            <person name="Galisteo C."/>
            <person name="Sanchez-Porro C."/>
            <person name="Ventosa A."/>
        </authorList>
    </citation>
    <scope>NUCLEOTIDE SEQUENCE [LARGE SCALE GENOMIC DNA]</scope>
    <source>
        <strain evidence="2 3">S1CR25-12</strain>
    </source>
</reference>
<feature type="region of interest" description="Disordered" evidence="1">
    <location>
        <begin position="39"/>
        <end position="75"/>
    </location>
</feature>
<comment type="caution">
    <text evidence="2">The sequence shown here is derived from an EMBL/GenBank/DDBJ whole genome shotgun (WGS) entry which is preliminary data.</text>
</comment>
<feature type="compositionally biased region" description="Polar residues" evidence="1">
    <location>
        <begin position="162"/>
        <end position="183"/>
    </location>
</feature>
<evidence type="ECO:0000313" key="2">
    <source>
        <dbReference type="EMBL" id="MDS0259128.1"/>
    </source>
</evidence>
<feature type="region of interest" description="Disordered" evidence="1">
    <location>
        <begin position="130"/>
        <end position="183"/>
    </location>
</feature>
<dbReference type="Proteomes" id="UP001259659">
    <property type="component" value="Unassembled WGS sequence"/>
</dbReference>
<feature type="compositionally biased region" description="Basic and acidic residues" evidence="1">
    <location>
        <begin position="130"/>
        <end position="141"/>
    </location>
</feature>
<gene>
    <name evidence="2" type="ORF">NDI56_06950</name>
</gene>
<proteinExistence type="predicted"/>
<keyword evidence="3" id="KW-1185">Reference proteome</keyword>
<name>A0ABU2FB35_9EURY</name>
<evidence type="ECO:0000313" key="3">
    <source>
        <dbReference type="Proteomes" id="UP001259659"/>
    </source>
</evidence>
<evidence type="ECO:0000256" key="1">
    <source>
        <dbReference type="SAM" id="MobiDB-lite"/>
    </source>
</evidence>
<sequence length="363" mass="40057">MDRRQFVKTGVLLTAAAAYPGNAAAKKDVRKFKHLEKDYEKREKKDGDADRERRLVKSDGEIIQSETEDTKSEIPELDDWDTVIYDEVRFGGGEPTKYICYQQEDKGNPEFRFDGKIYTTEYKVVKGELKDAKEKRQKPEDSAPAESQGPETIHSHRARSGRVSSGEQYTISNEHSGSFTPAMSDHTVIQSAPKSKKDGHDWWEGVARATMDHTSTEATLGMLVFGAADVKLGWELYDNVYIDHDGEVEVIGNGHVEGVCSSAAGGGRVTGGIFIREGRSGSMYSDMDNEWGIDRGLGLVDGWAVDRTWNAELTEDVTPGRYDVGIRFFAKAAAATTAAAQVSFENSGAPGGFDFDYVNVIPQ</sequence>
<organism evidence="2 3">
    <name type="scientific">Haloarcula saliterrae</name>
    <dbReference type="NCBI Taxonomy" id="2950534"/>
    <lineage>
        <taxon>Archaea</taxon>
        <taxon>Methanobacteriati</taxon>
        <taxon>Methanobacteriota</taxon>
        <taxon>Stenosarchaea group</taxon>
        <taxon>Halobacteria</taxon>
        <taxon>Halobacteriales</taxon>
        <taxon>Haloarculaceae</taxon>
        <taxon>Haloarcula</taxon>
    </lineage>
</organism>